<reference evidence="1 2" key="1">
    <citation type="journal article" date="2017" name="Antonie Van Leeuwenhoek">
        <title>Rhizobium rhizosphaerae sp. nov., a novel species isolated from rice rhizosphere.</title>
        <authorList>
            <person name="Zhao J.J."/>
            <person name="Zhang J."/>
            <person name="Zhang R.J."/>
            <person name="Zhang C.W."/>
            <person name="Yin H.Q."/>
            <person name="Zhang X.X."/>
        </authorList>
    </citation>
    <scope>NUCLEOTIDE SEQUENCE [LARGE SCALE GENOMIC DNA]</scope>
    <source>
        <strain evidence="1 2">S18K6</strain>
    </source>
</reference>
<dbReference type="EMBL" id="BAEM01000031">
    <property type="protein sequence ID" value="GAC09954.1"/>
    <property type="molecule type" value="Genomic_DNA"/>
</dbReference>
<accession>A0AAV3UXH7</accession>
<gene>
    <name evidence="1" type="ORF">GCHA_2003</name>
</gene>
<organism evidence="1 2">
    <name type="scientific">Paraglaciecola chathamensis S18K6</name>
    <dbReference type="NCBI Taxonomy" id="1127672"/>
    <lineage>
        <taxon>Bacteria</taxon>
        <taxon>Pseudomonadati</taxon>
        <taxon>Pseudomonadota</taxon>
        <taxon>Gammaproteobacteria</taxon>
        <taxon>Alteromonadales</taxon>
        <taxon>Alteromonadaceae</taxon>
        <taxon>Paraglaciecola</taxon>
    </lineage>
</organism>
<comment type="caution">
    <text evidence="1">The sequence shown here is derived from an EMBL/GenBank/DDBJ whole genome shotgun (WGS) entry which is preliminary data.</text>
</comment>
<sequence>MANVNACADDDLMSTLIGALTKISKNSWGETATRCLSNA</sequence>
<proteinExistence type="predicted"/>
<evidence type="ECO:0000313" key="2">
    <source>
        <dbReference type="Proteomes" id="UP000006320"/>
    </source>
</evidence>
<dbReference type="Proteomes" id="UP000006320">
    <property type="component" value="Unassembled WGS sequence"/>
</dbReference>
<protein>
    <submittedName>
        <fullName evidence="1">Uncharacterized protein</fullName>
    </submittedName>
</protein>
<dbReference type="AlphaFoldDB" id="A0AAV3UXH7"/>
<evidence type="ECO:0000313" key="1">
    <source>
        <dbReference type="EMBL" id="GAC09954.1"/>
    </source>
</evidence>
<name>A0AAV3UXH7_9ALTE</name>